<evidence type="ECO:0000256" key="8">
    <source>
        <dbReference type="ARBA" id="ARBA00023032"/>
    </source>
</evidence>
<dbReference type="GO" id="GO:0019344">
    <property type="term" value="P:cysteine biosynthetic process"/>
    <property type="evidence" value="ECO:0007669"/>
    <property type="project" value="UniProtKB-UniRule"/>
</dbReference>
<evidence type="ECO:0000313" key="13">
    <source>
        <dbReference type="Proteomes" id="UP000028006"/>
    </source>
</evidence>
<evidence type="ECO:0000256" key="2">
    <source>
        <dbReference type="ARBA" id="ARBA00022448"/>
    </source>
</evidence>
<evidence type="ECO:0000256" key="4">
    <source>
        <dbReference type="ARBA" id="ARBA00022519"/>
    </source>
</evidence>
<feature type="transmembrane region" description="Helical" evidence="11">
    <location>
        <begin position="204"/>
        <end position="229"/>
    </location>
</feature>
<sequence length="243" mass="27985">MKESVARGPGYFLEGLKMLPDPAIRWFVLFPLVINLLVFGGLIYWTFRQFGLWMEELFGWIPAWLSFLEYLLWPLLSMAVLGAVFFTFTILGNLIAAPFNGLLAEKVQRLNGADDLPDYELKDWLILLPRTVCRELRKLVYYLPKAVVLLILSIIPVVNLVSPVLWFLFNSWMMSIQYCDYAADNRGVSFSDMLLRLREQRTRVWGFGATVSLLLLVPFINLVIMPAAVVGSTLLWEREIERS</sequence>
<dbReference type="InterPro" id="IPR050480">
    <property type="entry name" value="CysZ-like"/>
</dbReference>
<keyword evidence="9 11" id="KW-0472">Membrane</keyword>
<evidence type="ECO:0000256" key="6">
    <source>
        <dbReference type="ARBA" id="ARBA00022692"/>
    </source>
</evidence>
<evidence type="ECO:0000313" key="12">
    <source>
        <dbReference type="EMBL" id="KEQ13475.1"/>
    </source>
</evidence>
<evidence type="ECO:0000256" key="5">
    <source>
        <dbReference type="ARBA" id="ARBA00022605"/>
    </source>
</evidence>
<organism evidence="12 13">
    <name type="scientific">Endozoicomonas montiporae</name>
    <dbReference type="NCBI Taxonomy" id="1027273"/>
    <lineage>
        <taxon>Bacteria</taxon>
        <taxon>Pseudomonadati</taxon>
        <taxon>Pseudomonadota</taxon>
        <taxon>Gammaproteobacteria</taxon>
        <taxon>Oceanospirillales</taxon>
        <taxon>Endozoicomonadaceae</taxon>
        <taxon>Endozoicomonas</taxon>
    </lineage>
</organism>
<protein>
    <recommendedName>
        <fullName evidence="11">Sulfate transporter CysZ</fullName>
    </recommendedName>
</protein>
<dbReference type="GO" id="GO:0009675">
    <property type="term" value="F:high-affinity sulfate:proton symporter activity"/>
    <property type="evidence" value="ECO:0007669"/>
    <property type="project" value="TreeGrafter"/>
</dbReference>
<accession>A0A081N4V2</accession>
<dbReference type="PANTHER" id="PTHR37468:SF1">
    <property type="entry name" value="SULFATE TRANSPORTER CYSZ"/>
    <property type="match status" value="1"/>
</dbReference>
<reference evidence="12 13" key="1">
    <citation type="submission" date="2014-06" db="EMBL/GenBank/DDBJ databases">
        <title>Whole Genome Sequences of Three Symbiotic Endozoicomonas Bacteria.</title>
        <authorList>
            <person name="Neave M.J."/>
            <person name="Apprill A."/>
            <person name="Voolstra C.R."/>
        </authorList>
    </citation>
    <scope>NUCLEOTIDE SEQUENCE [LARGE SCALE GENOMIC DNA]</scope>
    <source>
        <strain evidence="12 13">LMG 24815</strain>
    </source>
</reference>
<feature type="transmembrane region" description="Helical" evidence="11">
    <location>
        <begin position="139"/>
        <end position="158"/>
    </location>
</feature>
<keyword evidence="8 11" id="KW-0764">Sulfate transport</keyword>
<comment type="similarity">
    <text evidence="11">Belongs to the CysZ family.</text>
</comment>
<evidence type="ECO:0000256" key="9">
    <source>
        <dbReference type="ARBA" id="ARBA00023136"/>
    </source>
</evidence>
<gene>
    <name evidence="11" type="primary">cysZ</name>
    <name evidence="12" type="ORF">GZ77_14000</name>
</gene>
<dbReference type="NCBIfam" id="NF003433">
    <property type="entry name" value="PRK04949.1"/>
    <property type="match status" value="1"/>
</dbReference>
<keyword evidence="4 11" id="KW-0997">Cell inner membrane</keyword>
<keyword evidence="13" id="KW-1185">Reference proteome</keyword>
<evidence type="ECO:0000256" key="1">
    <source>
        <dbReference type="ARBA" id="ARBA00004141"/>
    </source>
</evidence>
<comment type="caution">
    <text evidence="12">The sequence shown here is derived from an EMBL/GenBank/DDBJ whole genome shotgun (WGS) entry which is preliminary data.</text>
</comment>
<dbReference type="InterPro" id="IPR022985">
    <property type="entry name" value="Sulfate_CysZ"/>
</dbReference>
<feature type="transmembrane region" description="Helical" evidence="11">
    <location>
        <begin position="57"/>
        <end position="73"/>
    </location>
</feature>
<dbReference type="InterPro" id="IPR059112">
    <property type="entry name" value="CysZ/EI24"/>
</dbReference>
<comment type="subcellular location">
    <subcellularLocation>
        <location evidence="11">Cell inner membrane</location>
        <topology evidence="11">Multi-pass membrane protein</topology>
    </subcellularLocation>
    <subcellularLocation>
        <location evidence="1">Membrane</location>
        <topology evidence="1">Multi-pass membrane protein</topology>
    </subcellularLocation>
</comment>
<dbReference type="GO" id="GO:0000103">
    <property type="term" value="P:sulfate assimilation"/>
    <property type="evidence" value="ECO:0007669"/>
    <property type="project" value="InterPro"/>
</dbReference>
<dbReference type="HAMAP" id="MF_00468">
    <property type="entry name" value="CysZ"/>
    <property type="match status" value="1"/>
</dbReference>
<evidence type="ECO:0000256" key="10">
    <source>
        <dbReference type="ARBA" id="ARBA00023192"/>
    </source>
</evidence>
<feature type="transmembrane region" description="Helical" evidence="11">
    <location>
        <begin position="23"/>
        <end position="45"/>
    </location>
</feature>
<dbReference type="eggNOG" id="COG2981">
    <property type="taxonomic scope" value="Bacteria"/>
</dbReference>
<keyword evidence="2 11" id="KW-0813">Transport</keyword>
<keyword evidence="10 11" id="KW-0198">Cysteine biosynthesis</keyword>
<proteinExistence type="inferred from homology"/>
<dbReference type="PANTHER" id="PTHR37468">
    <property type="entry name" value="SULFATE TRANSPORTER CYSZ"/>
    <property type="match status" value="1"/>
</dbReference>
<keyword evidence="6 11" id="KW-0812">Transmembrane</keyword>
<dbReference type="Pfam" id="PF07264">
    <property type="entry name" value="EI24"/>
    <property type="match status" value="1"/>
</dbReference>
<comment type="function">
    <text evidence="11">High affinity, high specificity proton-dependent sulfate transporter, which mediates sulfate uptake. Provides the sulfur source for the cysteine synthesis pathway.</text>
</comment>
<evidence type="ECO:0000256" key="7">
    <source>
        <dbReference type="ARBA" id="ARBA00022989"/>
    </source>
</evidence>
<dbReference type="GO" id="GO:0005886">
    <property type="term" value="C:plasma membrane"/>
    <property type="evidence" value="ECO:0007669"/>
    <property type="project" value="UniProtKB-SubCell"/>
</dbReference>
<evidence type="ECO:0000256" key="11">
    <source>
        <dbReference type="HAMAP-Rule" id="MF_00468"/>
    </source>
</evidence>
<dbReference type="Proteomes" id="UP000028006">
    <property type="component" value="Unassembled WGS sequence"/>
</dbReference>
<dbReference type="RefSeq" id="WP_034876326.1">
    <property type="nucleotide sequence ID" value="NZ_JOKG01000003.1"/>
</dbReference>
<name>A0A081N4V2_9GAMM</name>
<keyword evidence="5 11" id="KW-0028">Amino-acid biosynthesis</keyword>
<evidence type="ECO:0000256" key="3">
    <source>
        <dbReference type="ARBA" id="ARBA00022475"/>
    </source>
</evidence>
<dbReference type="EMBL" id="JOKG01000003">
    <property type="protein sequence ID" value="KEQ13475.1"/>
    <property type="molecule type" value="Genomic_DNA"/>
</dbReference>
<keyword evidence="3 11" id="KW-1003">Cell membrane</keyword>
<feature type="transmembrane region" description="Helical" evidence="11">
    <location>
        <begin position="79"/>
        <end position="99"/>
    </location>
</feature>
<keyword evidence="7 11" id="KW-1133">Transmembrane helix</keyword>
<dbReference type="AlphaFoldDB" id="A0A081N4V2"/>